<dbReference type="CDD" id="cd05117">
    <property type="entry name" value="STKc_CAMK"/>
    <property type="match status" value="1"/>
</dbReference>
<dbReference type="PANTHER" id="PTHR24349">
    <property type="entry name" value="SERINE/THREONINE-PROTEIN KINASE"/>
    <property type="match status" value="1"/>
</dbReference>
<feature type="region of interest" description="Disordered" evidence="9">
    <location>
        <begin position="585"/>
        <end position="633"/>
    </location>
</feature>
<dbReference type="SUPFAM" id="SSF56112">
    <property type="entry name" value="Protein kinase-like (PK-like)"/>
    <property type="match status" value="1"/>
</dbReference>
<dbReference type="PROSITE" id="PS00018">
    <property type="entry name" value="EF_HAND_1"/>
    <property type="match status" value="2"/>
</dbReference>
<evidence type="ECO:0000313" key="12">
    <source>
        <dbReference type="EMBL" id="CAK0849880.1"/>
    </source>
</evidence>
<feature type="domain" description="Protein kinase" evidence="10">
    <location>
        <begin position="57"/>
        <end position="313"/>
    </location>
</feature>
<evidence type="ECO:0000256" key="1">
    <source>
        <dbReference type="ARBA" id="ARBA00001946"/>
    </source>
</evidence>
<dbReference type="InterPro" id="IPR050205">
    <property type="entry name" value="CDPK_Ser/Thr_kinases"/>
</dbReference>
<evidence type="ECO:0000256" key="7">
    <source>
        <dbReference type="ARBA" id="ARBA00022840"/>
    </source>
</evidence>
<dbReference type="SMART" id="SM00220">
    <property type="entry name" value="S_TKc"/>
    <property type="match status" value="1"/>
</dbReference>
<dbReference type="Gene3D" id="1.10.238.10">
    <property type="entry name" value="EF-hand"/>
    <property type="match status" value="2"/>
</dbReference>
<evidence type="ECO:0000256" key="3">
    <source>
        <dbReference type="ARBA" id="ARBA00022679"/>
    </source>
</evidence>
<dbReference type="InterPro" id="IPR018247">
    <property type="entry name" value="EF_Hand_1_Ca_BS"/>
</dbReference>
<sequence length="633" mass="68201">MGNCSNREESKSEDGGECGADLVCLETAKSLSSNAVVTATRYHSSTSSGRKLEDDYHVSTKVLGSGICGSVVLANNRVDRRRYALKTIHKARVPAKRLGRLSTEVEIHLGLDHPNIARLQDVYETGDKIQLLTECCEGGELYDRLHKRGVFDDAEAADAMRQMLRAVSYLHSSDIVHRDLKLENLLYVSPESSQLKLIDFGFARVWDPSTLMTASCGSVAYVSPDVLSGKGYTNKCDMWSLGVIIWMLLTGYPPFHGDEKRIMSNIRAGKPDWSHQHRWKKVREPAVDLVSKLLAVDPNERLSAREALQHPWLSGHAPPTLVLRRDLLRSLHCYSEASTVRRAVLQLMARELPPAEAQGLHDTFLALDTCGHGTLSLHDLKRAVRGDAEMSPATPARRLRRADSGVLDELCGMLDANGDDRINCSDFLAAALEGRARGRDCDVLMRATFRRLDADDSGTIGAEDLRAVLGDAFEGTGVEVEALLAEAAPEDPQGLSYAAFVRLLQGPPRGQPALASAGGDAAGADIGGGGAAGGRRPADARAPAVQAVRGAREGGRLSWLGVGGSRSSSGAASWLACNRALEQRPAPWSKASPVRAPGSADCGRGEPLRQQQLPAPRLGCPPVAQAPSEWVRG</sequence>
<dbReference type="PROSITE" id="PS50011">
    <property type="entry name" value="PROTEIN_KINASE_DOM"/>
    <property type="match status" value="1"/>
</dbReference>
<dbReference type="EMBL" id="CAUYUJ010015101">
    <property type="protein sequence ID" value="CAK0849880.1"/>
    <property type="molecule type" value="Genomic_DNA"/>
</dbReference>
<feature type="domain" description="EF-hand" evidence="11">
    <location>
        <begin position="440"/>
        <end position="475"/>
    </location>
</feature>
<keyword evidence="5" id="KW-0418">Kinase</keyword>
<evidence type="ECO:0000313" key="13">
    <source>
        <dbReference type="Proteomes" id="UP001189429"/>
    </source>
</evidence>
<accession>A0ABN9TUH5</accession>
<dbReference type="PROSITE" id="PS00108">
    <property type="entry name" value="PROTEIN_KINASE_ST"/>
    <property type="match status" value="1"/>
</dbReference>
<evidence type="ECO:0000259" key="10">
    <source>
        <dbReference type="PROSITE" id="PS50011"/>
    </source>
</evidence>
<dbReference type="SMART" id="SM00054">
    <property type="entry name" value="EFh"/>
    <property type="match status" value="3"/>
</dbReference>
<evidence type="ECO:0000256" key="4">
    <source>
        <dbReference type="ARBA" id="ARBA00022741"/>
    </source>
</evidence>
<dbReference type="PROSITE" id="PS50222">
    <property type="entry name" value="EF_HAND_2"/>
    <property type="match status" value="1"/>
</dbReference>
<dbReference type="InterPro" id="IPR002048">
    <property type="entry name" value="EF_hand_dom"/>
</dbReference>
<evidence type="ECO:0000256" key="9">
    <source>
        <dbReference type="SAM" id="MobiDB-lite"/>
    </source>
</evidence>
<evidence type="ECO:0000259" key="11">
    <source>
        <dbReference type="PROSITE" id="PS50222"/>
    </source>
</evidence>
<dbReference type="Proteomes" id="UP001189429">
    <property type="component" value="Unassembled WGS sequence"/>
</dbReference>
<comment type="caution">
    <text evidence="12">The sequence shown here is derived from an EMBL/GenBank/DDBJ whole genome shotgun (WGS) entry which is preliminary data.</text>
</comment>
<evidence type="ECO:0000256" key="8">
    <source>
        <dbReference type="ARBA" id="ARBA00024334"/>
    </source>
</evidence>
<dbReference type="Pfam" id="PF00069">
    <property type="entry name" value="Pkinase"/>
    <property type="match status" value="1"/>
</dbReference>
<dbReference type="InterPro" id="IPR011009">
    <property type="entry name" value="Kinase-like_dom_sf"/>
</dbReference>
<dbReference type="InterPro" id="IPR000719">
    <property type="entry name" value="Prot_kinase_dom"/>
</dbReference>
<evidence type="ECO:0000256" key="2">
    <source>
        <dbReference type="ARBA" id="ARBA00022527"/>
    </source>
</evidence>
<dbReference type="InterPro" id="IPR011992">
    <property type="entry name" value="EF-hand-dom_pair"/>
</dbReference>
<dbReference type="Gene3D" id="1.10.510.10">
    <property type="entry name" value="Transferase(Phosphotransferase) domain 1"/>
    <property type="match status" value="1"/>
</dbReference>
<comment type="cofactor">
    <cofactor evidence="1">
        <name>Mg(2+)</name>
        <dbReference type="ChEBI" id="CHEBI:18420"/>
    </cofactor>
</comment>
<dbReference type="InterPro" id="IPR008271">
    <property type="entry name" value="Ser/Thr_kinase_AS"/>
</dbReference>
<keyword evidence="2" id="KW-0723">Serine/threonine-protein kinase</keyword>
<keyword evidence="13" id="KW-1185">Reference proteome</keyword>
<keyword evidence="7" id="KW-0067">ATP-binding</keyword>
<keyword evidence="6" id="KW-0106">Calcium</keyword>
<proteinExistence type="inferred from homology"/>
<dbReference type="Gene3D" id="3.30.200.20">
    <property type="entry name" value="Phosphorylase Kinase, domain 1"/>
    <property type="match status" value="1"/>
</dbReference>
<reference evidence="12" key="1">
    <citation type="submission" date="2023-10" db="EMBL/GenBank/DDBJ databases">
        <authorList>
            <person name="Chen Y."/>
            <person name="Shah S."/>
            <person name="Dougan E. K."/>
            <person name="Thang M."/>
            <person name="Chan C."/>
        </authorList>
    </citation>
    <scope>NUCLEOTIDE SEQUENCE [LARGE SCALE GENOMIC DNA]</scope>
</reference>
<comment type="similarity">
    <text evidence="8">Belongs to the protein kinase superfamily. Ser/Thr protein kinase family. CDPK subfamily.</text>
</comment>
<dbReference type="SUPFAM" id="SSF47473">
    <property type="entry name" value="EF-hand"/>
    <property type="match status" value="1"/>
</dbReference>
<keyword evidence="3" id="KW-0808">Transferase</keyword>
<organism evidence="12 13">
    <name type="scientific">Prorocentrum cordatum</name>
    <dbReference type="NCBI Taxonomy" id="2364126"/>
    <lineage>
        <taxon>Eukaryota</taxon>
        <taxon>Sar</taxon>
        <taxon>Alveolata</taxon>
        <taxon>Dinophyceae</taxon>
        <taxon>Prorocentrales</taxon>
        <taxon>Prorocentraceae</taxon>
        <taxon>Prorocentrum</taxon>
    </lineage>
</organism>
<protein>
    <recommendedName>
        <fullName evidence="14">Non-specific serine/threonine protein kinase</fullName>
    </recommendedName>
</protein>
<keyword evidence="4" id="KW-0547">Nucleotide-binding</keyword>
<name>A0ABN9TUH5_9DINO</name>
<evidence type="ECO:0000256" key="6">
    <source>
        <dbReference type="ARBA" id="ARBA00022837"/>
    </source>
</evidence>
<evidence type="ECO:0000256" key="5">
    <source>
        <dbReference type="ARBA" id="ARBA00022777"/>
    </source>
</evidence>
<evidence type="ECO:0008006" key="14">
    <source>
        <dbReference type="Google" id="ProtNLM"/>
    </source>
</evidence>
<gene>
    <name evidence="12" type="ORF">PCOR1329_LOCUS42462</name>
</gene>